<comment type="caution">
    <text evidence="2">The sequence shown here is derived from an EMBL/GenBank/DDBJ whole genome shotgun (WGS) entry which is preliminary data.</text>
</comment>
<dbReference type="PANTHER" id="PTHR38454:SF1">
    <property type="entry name" value="INTEGRAL MEMBRANE PROTEIN"/>
    <property type="match status" value="1"/>
</dbReference>
<feature type="transmembrane region" description="Helical" evidence="1">
    <location>
        <begin position="106"/>
        <end position="127"/>
    </location>
</feature>
<evidence type="ECO:0000313" key="2">
    <source>
        <dbReference type="EMBL" id="EHN59288.1"/>
    </source>
</evidence>
<reference evidence="2 3" key="1">
    <citation type="journal article" date="2012" name="PLoS ONE">
        <title>Functional divergence in the genus oenococcus as predicted by genome sequencing of the newly-described species, Oenococcus kitaharae.</title>
        <authorList>
            <person name="Borneman A.R."/>
            <person name="McCarthy J.M."/>
            <person name="Chambers P.J."/>
            <person name="Bartowsky E.J."/>
        </authorList>
    </citation>
    <scope>NUCLEOTIDE SEQUENCE [LARGE SCALE GENOMIC DNA]</scope>
    <source>
        <strain evidence="3">DSM17330</strain>
    </source>
</reference>
<feature type="transmembrane region" description="Helical" evidence="1">
    <location>
        <begin position="439"/>
        <end position="458"/>
    </location>
</feature>
<dbReference type="Proteomes" id="UP000004959">
    <property type="component" value="Chromosome"/>
</dbReference>
<feature type="transmembrane region" description="Helical" evidence="1">
    <location>
        <begin position="382"/>
        <end position="403"/>
    </location>
</feature>
<dbReference type="PATRIC" id="fig|1045004.4.peg.1187"/>
<feature type="transmembrane region" description="Helical" evidence="1">
    <location>
        <begin position="230"/>
        <end position="253"/>
    </location>
</feature>
<keyword evidence="1" id="KW-1133">Transmembrane helix</keyword>
<keyword evidence="1" id="KW-0472">Membrane</keyword>
<dbReference type="PANTHER" id="PTHR38454">
    <property type="entry name" value="INTEGRAL MEMBRANE PROTEIN-RELATED"/>
    <property type="match status" value="1"/>
</dbReference>
<keyword evidence="1" id="KW-0812">Transmembrane</keyword>
<feature type="transmembrane region" description="Helical" evidence="1">
    <location>
        <begin position="324"/>
        <end position="342"/>
    </location>
</feature>
<evidence type="ECO:0000313" key="3">
    <source>
        <dbReference type="Proteomes" id="UP000004959"/>
    </source>
</evidence>
<feature type="transmembrane region" description="Helical" evidence="1">
    <location>
        <begin position="297"/>
        <end position="315"/>
    </location>
</feature>
<feature type="transmembrane region" description="Helical" evidence="1">
    <location>
        <begin position="415"/>
        <end position="432"/>
    </location>
</feature>
<dbReference type="EMBL" id="AFVZ01000001">
    <property type="protein sequence ID" value="EHN59288.1"/>
    <property type="molecule type" value="Genomic_DNA"/>
</dbReference>
<accession>G9WJT9</accession>
<organism evidence="2 3">
    <name type="scientific">Oenococcus kitaharae DSM 17330</name>
    <dbReference type="NCBI Taxonomy" id="1045004"/>
    <lineage>
        <taxon>Bacteria</taxon>
        <taxon>Bacillati</taxon>
        <taxon>Bacillota</taxon>
        <taxon>Bacilli</taxon>
        <taxon>Lactobacillales</taxon>
        <taxon>Lactobacillaceae</taxon>
        <taxon>Oenococcus</taxon>
    </lineage>
</organism>
<protein>
    <submittedName>
        <fullName evidence="2">Putative membrane protein</fullName>
    </submittedName>
</protein>
<dbReference type="Pfam" id="PF09586">
    <property type="entry name" value="YfhO"/>
    <property type="match status" value="1"/>
</dbReference>
<name>G9WJT9_9LACO</name>
<feature type="transmembrane region" description="Helical" evidence="1">
    <location>
        <begin position="354"/>
        <end position="375"/>
    </location>
</feature>
<feature type="transmembrane region" description="Helical" evidence="1">
    <location>
        <begin position="842"/>
        <end position="864"/>
    </location>
</feature>
<dbReference type="InterPro" id="IPR018580">
    <property type="entry name" value="Uncharacterised_YfhO"/>
</dbReference>
<keyword evidence="3" id="KW-1185">Reference proteome</keyword>
<feature type="transmembrane region" description="Helical" evidence="1">
    <location>
        <begin position="12"/>
        <end position="30"/>
    </location>
</feature>
<dbReference type="OrthoDB" id="9815466at2"/>
<sequence>MPEKIRKFVSNHYLLSFALPFLIMLLYFAYRKMAPFGNSSILTVDLGQQYIDMFSGMRETILHQPQQLFYSFGKNFGGEMFSEWAYYLFSPLNLLLLFFNQANLPIGILFLTVLRFGLAGLSMQFLLVRQNFAGKRIALLFSCAYALSGWMIANQVNLLWQDQIILLPLIIYWAIELLNKGRYLPFTLIFAFAIIDNFYIAYMIGIFLLQFPLWQLSRIQKDMRFKLCRWLLFMSSLLISVLIAAIVLIPTAFQLLQGKGQDVLTQINWGLIGKPYLLPFKLIPGSFNFDEMKTGQANIFIPFLAVIAFSAYFSLQREKRSTKLIGFLITALYIVSFVWQPLNILFHMMQFPVWYPYRYSFIPIFFVLLLGSIAFERQQRAHLSSFLISLAVIIFIAGLGFRIYKQANYLTLNQIYLFLFLALSSLFVYLIKRFVERDFWAYLALLVSLTSLALNAYMSTNNFSYLTDMEYRRTVTAIRQGTNLLPKQSFYRIGQTFSRTRGDAFAGGYNGGMHFSSTVDKQTPALFGAFGQVAGDYYASYSYGTIITDAFFNMRYFIAPVYGSSDDNGSPRRMANSYRPDLTGYHLLRSQDQVMTVENQNALPIAFTSPVSVLKSQIFNQSPMQTAASLWQGLTGSNNFMRANIPFDFRTDNLTKVSDLVGQTVKKTDKSKDGTVYLTFTPQDNDAYYLTLPTTFANDSVWITVNGETIPQYSARRDVVALNVANHDKNFPVTIGIHLRQPQLFISNLILYTLNNQQVAAAAKQMQGRAMQGLKFNQTHLNGWIEADKQHPILMTSIPNTAGWKIRIDGKLVHTRQIDEYFLGAAIKPGRHRVEIYFQEPYFKLAAVISLLTLVVLIFVPLLLKHRKRFSID</sequence>
<dbReference type="HOGENOM" id="CLU_008413_3_0_9"/>
<dbReference type="eggNOG" id="COG4485">
    <property type="taxonomic scope" value="Bacteria"/>
</dbReference>
<dbReference type="AlphaFoldDB" id="G9WJT9"/>
<feature type="transmembrane region" description="Helical" evidence="1">
    <location>
        <begin position="187"/>
        <end position="209"/>
    </location>
</feature>
<evidence type="ECO:0000256" key="1">
    <source>
        <dbReference type="SAM" id="Phobius"/>
    </source>
</evidence>
<gene>
    <name evidence="2" type="ORF">OKIT_1190</name>
</gene>
<dbReference type="RefSeq" id="WP_007746127.1">
    <property type="nucleotide sequence ID" value="NZ_CM001398.1"/>
</dbReference>
<proteinExistence type="predicted"/>
<feature type="transmembrane region" description="Helical" evidence="1">
    <location>
        <begin position="133"/>
        <end position="153"/>
    </location>
</feature>